<dbReference type="GeneID" id="23618368"/>
<accession>A0A087SR56</accession>
<protein>
    <submittedName>
        <fullName evidence="2">Heme-binding-like protein, chloroplastic</fullName>
    </submittedName>
</protein>
<dbReference type="Pfam" id="PF04832">
    <property type="entry name" value="SOUL"/>
    <property type="match status" value="1"/>
</dbReference>
<evidence type="ECO:0000313" key="3">
    <source>
        <dbReference type="Proteomes" id="UP000028924"/>
    </source>
</evidence>
<dbReference type="SUPFAM" id="SSF55136">
    <property type="entry name" value="Probable bacterial effector-binding domain"/>
    <property type="match status" value="1"/>
</dbReference>
<gene>
    <name evidence="2" type="ORF">F751_6977</name>
</gene>
<dbReference type="Gene3D" id="3.20.80.10">
    <property type="entry name" value="Regulatory factor, effector binding domain"/>
    <property type="match status" value="1"/>
</dbReference>
<dbReference type="EMBL" id="KL662165">
    <property type="protein sequence ID" value="KFM28210.1"/>
    <property type="molecule type" value="Genomic_DNA"/>
</dbReference>
<keyword evidence="3" id="KW-1185">Reference proteome</keyword>
<dbReference type="InterPro" id="IPR006917">
    <property type="entry name" value="SOUL_heme-bd"/>
</dbReference>
<comment type="similarity">
    <text evidence="1">Belongs to the HEBP family.</text>
</comment>
<organism evidence="2 3">
    <name type="scientific">Auxenochlorella protothecoides</name>
    <name type="common">Green microalga</name>
    <name type="synonym">Chlorella protothecoides</name>
    <dbReference type="NCBI Taxonomy" id="3075"/>
    <lineage>
        <taxon>Eukaryota</taxon>
        <taxon>Viridiplantae</taxon>
        <taxon>Chlorophyta</taxon>
        <taxon>core chlorophytes</taxon>
        <taxon>Trebouxiophyceae</taxon>
        <taxon>Chlorellales</taxon>
        <taxon>Chlorellaceae</taxon>
        <taxon>Auxenochlorella</taxon>
    </lineage>
</organism>
<dbReference type="Proteomes" id="UP000028924">
    <property type="component" value="Unassembled WGS sequence"/>
</dbReference>
<dbReference type="InterPro" id="IPR011256">
    <property type="entry name" value="Reg_factor_effector_dom_sf"/>
</dbReference>
<evidence type="ECO:0000313" key="2">
    <source>
        <dbReference type="EMBL" id="KFM28210.1"/>
    </source>
</evidence>
<evidence type="ECO:0000256" key="1">
    <source>
        <dbReference type="ARBA" id="ARBA00009817"/>
    </source>
</evidence>
<dbReference type="OrthoDB" id="6424451at2759"/>
<name>A0A087SR56_AUXPR</name>
<dbReference type="RefSeq" id="XP_011401223.1">
    <property type="nucleotide sequence ID" value="XM_011402921.1"/>
</dbReference>
<dbReference type="PANTHER" id="PTHR11220:SF58">
    <property type="entry name" value="SOUL HEME-BINDING FAMILY PROTEIN"/>
    <property type="match status" value="1"/>
</dbReference>
<dbReference type="KEGG" id="apro:F751_6977"/>
<dbReference type="AlphaFoldDB" id="A0A087SR56"/>
<dbReference type="eggNOG" id="ENOG502S2YK">
    <property type="taxonomic scope" value="Eukaryota"/>
</dbReference>
<sequence>MHDLNLTLAIGHCLYFWWEVRKLEKPKYVVTRTLKTRQTPFFGTTAEIRSYAPFLTAEVTLEGCDMNMAMGSGFRQVAGFIFGKNKAVDREGAEKVSMTSPVAMEVVHNEKIGMTAPVMSQQDGGGVYKVAFTMPSKYTKDTLPRPDNPNVKIIEVPSRTMAVLTWNGGVPREETTASKTQELRALLAAAGVKSTGSVHVWAFLVSFRLPIQRINEILLEVESK</sequence>
<proteinExistence type="inferred from homology"/>
<dbReference type="PANTHER" id="PTHR11220">
    <property type="entry name" value="HEME-BINDING PROTEIN-RELATED"/>
    <property type="match status" value="1"/>
</dbReference>
<reference evidence="2 3" key="1">
    <citation type="journal article" date="2014" name="BMC Genomics">
        <title>Oil accumulation mechanisms of the oleaginous microalga Chlorella protothecoides revealed through its genome, transcriptomes, and proteomes.</title>
        <authorList>
            <person name="Gao C."/>
            <person name="Wang Y."/>
            <person name="Shen Y."/>
            <person name="Yan D."/>
            <person name="He X."/>
            <person name="Dai J."/>
            <person name="Wu Q."/>
        </authorList>
    </citation>
    <scope>NUCLEOTIDE SEQUENCE [LARGE SCALE GENOMIC DNA]</scope>
    <source>
        <strain evidence="2 3">0710</strain>
    </source>
</reference>